<gene>
    <name evidence="1" type="ORF">J437_LFUL016487</name>
</gene>
<dbReference type="OrthoDB" id="6626714at2759"/>
<comment type="caution">
    <text evidence="1">The sequence shown here is derived from an EMBL/GenBank/DDBJ whole genome shotgun (WGS) entry which is preliminary data.</text>
</comment>
<reference evidence="1" key="2">
    <citation type="submission" date="2017-10" db="EMBL/GenBank/DDBJ databases">
        <title>Ladona fulva Genome sequencing and assembly.</title>
        <authorList>
            <person name="Murali S."/>
            <person name="Richards S."/>
            <person name="Bandaranaike D."/>
            <person name="Bellair M."/>
            <person name="Blankenburg K."/>
            <person name="Chao H."/>
            <person name="Dinh H."/>
            <person name="Doddapaneni H."/>
            <person name="Dugan-Rocha S."/>
            <person name="Elkadiri S."/>
            <person name="Gnanaolivu R."/>
            <person name="Hernandez B."/>
            <person name="Skinner E."/>
            <person name="Javaid M."/>
            <person name="Lee S."/>
            <person name="Li M."/>
            <person name="Ming W."/>
            <person name="Munidasa M."/>
            <person name="Muniz J."/>
            <person name="Nguyen L."/>
            <person name="Hughes D."/>
            <person name="Osuji N."/>
            <person name="Pu L.-L."/>
            <person name="Puazo M."/>
            <person name="Qu C."/>
            <person name="Quiroz J."/>
            <person name="Raj R."/>
            <person name="Weissenberger G."/>
            <person name="Xin Y."/>
            <person name="Zou X."/>
            <person name="Han Y."/>
            <person name="Worley K."/>
            <person name="Muzny D."/>
            <person name="Gibbs R."/>
        </authorList>
    </citation>
    <scope>NUCLEOTIDE SEQUENCE</scope>
    <source>
        <strain evidence="1">Sampled in the wild</strain>
    </source>
</reference>
<keyword evidence="2" id="KW-1185">Reference proteome</keyword>
<dbReference type="Proteomes" id="UP000792457">
    <property type="component" value="Unassembled WGS sequence"/>
</dbReference>
<evidence type="ECO:0000313" key="1">
    <source>
        <dbReference type="EMBL" id="KAG8236264.1"/>
    </source>
</evidence>
<proteinExistence type="predicted"/>
<evidence type="ECO:0000313" key="2">
    <source>
        <dbReference type="Proteomes" id="UP000792457"/>
    </source>
</evidence>
<organism evidence="1 2">
    <name type="scientific">Ladona fulva</name>
    <name type="common">Scarce chaser dragonfly</name>
    <name type="synonym">Libellula fulva</name>
    <dbReference type="NCBI Taxonomy" id="123851"/>
    <lineage>
        <taxon>Eukaryota</taxon>
        <taxon>Metazoa</taxon>
        <taxon>Ecdysozoa</taxon>
        <taxon>Arthropoda</taxon>
        <taxon>Hexapoda</taxon>
        <taxon>Insecta</taxon>
        <taxon>Pterygota</taxon>
        <taxon>Palaeoptera</taxon>
        <taxon>Odonata</taxon>
        <taxon>Epiprocta</taxon>
        <taxon>Anisoptera</taxon>
        <taxon>Libelluloidea</taxon>
        <taxon>Libellulidae</taxon>
        <taxon>Ladona</taxon>
    </lineage>
</organism>
<reference evidence="1" key="1">
    <citation type="submission" date="2013-04" db="EMBL/GenBank/DDBJ databases">
        <authorList>
            <person name="Qu J."/>
            <person name="Murali S.C."/>
            <person name="Bandaranaike D."/>
            <person name="Bellair M."/>
            <person name="Blankenburg K."/>
            <person name="Chao H."/>
            <person name="Dinh H."/>
            <person name="Doddapaneni H."/>
            <person name="Downs B."/>
            <person name="Dugan-Rocha S."/>
            <person name="Elkadiri S."/>
            <person name="Gnanaolivu R.D."/>
            <person name="Hernandez B."/>
            <person name="Javaid M."/>
            <person name="Jayaseelan J.C."/>
            <person name="Lee S."/>
            <person name="Li M."/>
            <person name="Ming W."/>
            <person name="Munidasa M."/>
            <person name="Muniz J."/>
            <person name="Nguyen L."/>
            <person name="Ongeri F."/>
            <person name="Osuji N."/>
            <person name="Pu L.-L."/>
            <person name="Puazo M."/>
            <person name="Qu C."/>
            <person name="Quiroz J."/>
            <person name="Raj R."/>
            <person name="Weissenberger G."/>
            <person name="Xin Y."/>
            <person name="Zou X."/>
            <person name="Han Y."/>
            <person name="Richards S."/>
            <person name="Worley K."/>
            <person name="Muzny D."/>
            <person name="Gibbs R."/>
        </authorList>
    </citation>
    <scope>NUCLEOTIDE SEQUENCE</scope>
    <source>
        <strain evidence="1">Sampled in the wild</strain>
    </source>
</reference>
<dbReference type="EMBL" id="KZ309004">
    <property type="protein sequence ID" value="KAG8236264.1"/>
    <property type="molecule type" value="Genomic_DNA"/>
</dbReference>
<protein>
    <submittedName>
        <fullName evidence="1">Uncharacterized protein</fullName>
    </submittedName>
</protein>
<name>A0A8K0KL31_LADFU</name>
<accession>A0A8K0KL31</accession>
<sequence>MHLREDFPTLIENIRLRTSNITMQKNFIIPKLVAVLDRRQLSMKDSGFILEVTIEAFGYNTDEFPKNVVTAHWDGKLLPVLDARKSKEERLPKVILYVNKEQLIAVPRLESSSGSRQVQADETRL</sequence>
<dbReference type="AlphaFoldDB" id="A0A8K0KL31"/>